<name>A0A803MLS5_CHEQI</name>
<gene>
    <name evidence="1" type="primary">LOC110729811</name>
</gene>
<proteinExistence type="predicted"/>
<dbReference type="KEGG" id="cqi:110729811"/>
<accession>A0A803MLS5</accession>
<dbReference type="PANTHER" id="PTHR34808:SF5">
    <property type="entry name" value="SMP DOMAIN-CONTAINING PROTEIN"/>
    <property type="match status" value="1"/>
</dbReference>
<dbReference type="OrthoDB" id="1719804at2759"/>
<protein>
    <submittedName>
        <fullName evidence="1">Uncharacterized protein</fullName>
    </submittedName>
</protein>
<evidence type="ECO:0000313" key="1">
    <source>
        <dbReference type="EnsemblPlants" id="AUR62031887-RA:cds"/>
    </source>
</evidence>
<dbReference type="GeneID" id="110729811"/>
<dbReference type="RefSeq" id="XP_021765279.1">
    <property type="nucleotide sequence ID" value="XM_021909587.1"/>
</dbReference>
<dbReference type="AlphaFoldDB" id="A0A803MLS5"/>
<reference evidence="1" key="1">
    <citation type="journal article" date="2017" name="Nature">
        <title>The genome of Chenopodium quinoa.</title>
        <authorList>
            <person name="Jarvis D.E."/>
            <person name="Ho Y.S."/>
            <person name="Lightfoot D.J."/>
            <person name="Schmoeckel S.M."/>
            <person name="Li B."/>
            <person name="Borm T.J.A."/>
            <person name="Ohyanagi H."/>
            <person name="Mineta K."/>
            <person name="Michell C.T."/>
            <person name="Saber N."/>
            <person name="Kharbatia N.M."/>
            <person name="Rupper R.R."/>
            <person name="Sharp A.R."/>
            <person name="Dally N."/>
            <person name="Boughton B.A."/>
            <person name="Woo Y.H."/>
            <person name="Gao G."/>
            <person name="Schijlen E.G.W.M."/>
            <person name="Guo X."/>
            <person name="Momin A.A."/>
            <person name="Negrao S."/>
            <person name="Al-Babili S."/>
            <person name="Gehring C."/>
            <person name="Roessner U."/>
            <person name="Jung C."/>
            <person name="Murphy K."/>
            <person name="Arold S.T."/>
            <person name="Gojobori T."/>
            <person name="van der Linden C.G."/>
            <person name="van Loo E.N."/>
            <person name="Jellen E.N."/>
            <person name="Maughan P.J."/>
            <person name="Tester M."/>
        </authorList>
    </citation>
    <scope>NUCLEOTIDE SEQUENCE [LARGE SCALE GENOMIC DNA]</scope>
    <source>
        <strain evidence="1">cv. PI 614886</strain>
    </source>
</reference>
<evidence type="ECO:0000313" key="2">
    <source>
        <dbReference type="Proteomes" id="UP000596660"/>
    </source>
</evidence>
<reference evidence="1" key="2">
    <citation type="submission" date="2021-03" db="UniProtKB">
        <authorList>
            <consortium name="EnsemblPlants"/>
        </authorList>
    </citation>
    <scope>IDENTIFICATION</scope>
</reference>
<sequence length="109" mass="12068">MACVPCAIEMEPKTLSPVQINHVKEQAVAIQNLEPEIASEVFVQGLREGMEQITEGNNDIIGVDATSNVDECIKEEKNKIEKSHHCLCNTPLIQSPDEVRQKEPVTAPF</sequence>
<dbReference type="Gramene" id="AUR62031887-RA">
    <property type="protein sequence ID" value="AUR62031887-RA:cds"/>
    <property type="gene ID" value="AUR62031887"/>
</dbReference>
<dbReference type="EnsemblPlants" id="AUR62031887-RA">
    <property type="protein sequence ID" value="AUR62031887-RA:cds"/>
    <property type="gene ID" value="AUR62031887"/>
</dbReference>
<organism evidence="1 2">
    <name type="scientific">Chenopodium quinoa</name>
    <name type="common">Quinoa</name>
    <dbReference type="NCBI Taxonomy" id="63459"/>
    <lineage>
        <taxon>Eukaryota</taxon>
        <taxon>Viridiplantae</taxon>
        <taxon>Streptophyta</taxon>
        <taxon>Embryophyta</taxon>
        <taxon>Tracheophyta</taxon>
        <taxon>Spermatophyta</taxon>
        <taxon>Magnoliopsida</taxon>
        <taxon>eudicotyledons</taxon>
        <taxon>Gunneridae</taxon>
        <taxon>Pentapetalae</taxon>
        <taxon>Caryophyllales</taxon>
        <taxon>Chenopodiaceae</taxon>
        <taxon>Chenopodioideae</taxon>
        <taxon>Atripliceae</taxon>
        <taxon>Chenopodium</taxon>
    </lineage>
</organism>
<keyword evidence="2" id="KW-1185">Reference proteome</keyword>
<dbReference type="OMA" id="CCSIETE"/>
<dbReference type="PANTHER" id="PTHR34808">
    <property type="entry name" value="EXPRESSED PROTEIN"/>
    <property type="match status" value="1"/>
</dbReference>
<dbReference type="Proteomes" id="UP000596660">
    <property type="component" value="Unplaced"/>
</dbReference>